<feature type="domain" description="C2H2-type" evidence="6">
    <location>
        <begin position="82"/>
        <end position="109"/>
    </location>
</feature>
<dbReference type="PANTHER" id="PTHR14196:SF12">
    <property type="entry name" value="ZINC FINGER PROTEIN 208-LIKE"/>
    <property type="match status" value="1"/>
</dbReference>
<dbReference type="GO" id="GO:0005634">
    <property type="term" value="C:nucleus"/>
    <property type="evidence" value="ECO:0007669"/>
    <property type="project" value="TreeGrafter"/>
</dbReference>
<feature type="domain" description="C2H2-type" evidence="6">
    <location>
        <begin position="54"/>
        <end position="81"/>
    </location>
</feature>
<feature type="domain" description="C2H2-type" evidence="6">
    <location>
        <begin position="138"/>
        <end position="157"/>
    </location>
</feature>
<dbReference type="Gene3D" id="3.30.160.60">
    <property type="entry name" value="Classic Zinc Finger"/>
    <property type="match status" value="4"/>
</dbReference>
<accession>A0A6B0UY05</accession>
<evidence type="ECO:0000256" key="4">
    <source>
        <dbReference type="ARBA" id="ARBA00022833"/>
    </source>
</evidence>
<evidence type="ECO:0000256" key="3">
    <source>
        <dbReference type="ARBA" id="ARBA00022771"/>
    </source>
</evidence>
<dbReference type="PANTHER" id="PTHR14196">
    <property type="entry name" value="ODD-SKIPPED - RELATED"/>
    <property type="match status" value="1"/>
</dbReference>
<evidence type="ECO:0000256" key="5">
    <source>
        <dbReference type="PROSITE-ProRule" id="PRU00042"/>
    </source>
</evidence>
<dbReference type="FunFam" id="3.30.160.60:FF:000110">
    <property type="entry name" value="Zinc finger protein-like"/>
    <property type="match status" value="1"/>
</dbReference>
<keyword evidence="1" id="KW-0479">Metal-binding</keyword>
<keyword evidence="3 5" id="KW-0863">Zinc-finger</keyword>
<dbReference type="GO" id="GO:0000977">
    <property type="term" value="F:RNA polymerase II transcription regulatory region sequence-specific DNA binding"/>
    <property type="evidence" value="ECO:0007669"/>
    <property type="project" value="TreeGrafter"/>
</dbReference>
<dbReference type="InterPro" id="IPR036236">
    <property type="entry name" value="Znf_C2H2_sf"/>
</dbReference>
<dbReference type="FunFam" id="3.30.160.60:FF:000358">
    <property type="entry name" value="zinc finger protein 24"/>
    <property type="match status" value="1"/>
</dbReference>
<feature type="domain" description="C2H2-type" evidence="6">
    <location>
        <begin position="110"/>
        <end position="137"/>
    </location>
</feature>
<dbReference type="PROSITE" id="PS50157">
    <property type="entry name" value="ZINC_FINGER_C2H2_2"/>
    <property type="match status" value="4"/>
</dbReference>
<reference evidence="7" key="1">
    <citation type="submission" date="2019-12" db="EMBL/GenBank/DDBJ databases">
        <title>An insight into the sialome of adult female Ixodes ricinus ticks feeding for 6 days.</title>
        <authorList>
            <person name="Perner J."/>
            <person name="Ribeiro J.M.C."/>
        </authorList>
    </citation>
    <scope>NUCLEOTIDE SEQUENCE</scope>
    <source>
        <strain evidence="7">Semi-engorged</strain>
        <tissue evidence="7">Salivary glands</tissue>
    </source>
</reference>
<name>A0A6B0UY05_IXORI</name>
<proteinExistence type="predicted"/>
<protein>
    <submittedName>
        <fullName evidence="7">Putative regulation of transcription</fullName>
    </submittedName>
</protein>
<dbReference type="EMBL" id="GIFC01012318">
    <property type="protein sequence ID" value="MXU94401.1"/>
    <property type="molecule type" value="Transcribed_RNA"/>
</dbReference>
<organism evidence="7">
    <name type="scientific">Ixodes ricinus</name>
    <name type="common">Common tick</name>
    <name type="synonym">Acarus ricinus</name>
    <dbReference type="NCBI Taxonomy" id="34613"/>
    <lineage>
        <taxon>Eukaryota</taxon>
        <taxon>Metazoa</taxon>
        <taxon>Ecdysozoa</taxon>
        <taxon>Arthropoda</taxon>
        <taxon>Chelicerata</taxon>
        <taxon>Arachnida</taxon>
        <taxon>Acari</taxon>
        <taxon>Parasitiformes</taxon>
        <taxon>Ixodida</taxon>
        <taxon>Ixodoidea</taxon>
        <taxon>Ixodidae</taxon>
        <taxon>Ixodinae</taxon>
        <taxon>Ixodes</taxon>
    </lineage>
</organism>
<dbReference type="PROSITE" id="PS00028">
    <property type="entry name" value="ZINC_FINGER_C2H2_1"/>
    <property type="match status" value="2"/>
</dbReference>
<dbReference type="InterPro" id="IPR013087">
    <property type="entry name" value="Znf_C2H2_type"/>
</dbReference>
<evidence type="ECO:0000259" key="6">
    <source>
        <dbReference type="PROSITE" id="PS50157"/>
    </source>
</evidence>
<evidence type="ECO:0000313" key="7">
    <source>
        <dbReference type="EMBL" id="MXU94401.1"/>
    </source>
</evidence>
<evidence type="ECO:0000256" key="2">
    <source>
        <dbReference type="ARBA" id="ARBA00022737"/>
    </source>
</evidence>
<dbReference type="SUPFAM" id="SSF57667">
    <property type="entry name" value="beta-beta-alpha zinc fingers"/>
    <property type="match status" value="2"/>
</dbReference>
<dbReference type="FunFam" id="3.30.160.60:FF:002343">
    <property type="entry name" value="Zinc finger protein 33A"/>
    <property type="match status" value="1"/>
</dbReference>
<dbReference type="GO" id="GO:0000981">
    <property type="term" value="F:DNA-binding transcription factor activity, RNA polymerase II-specific"/>
    <property type="evidence" value="ECO:0007669"/>
    <property type="project" value="TreeGrafter"/>
</dbReference>
<keyword evidence="2" id="KW-0677">Repeat</keyword>
<dbReference type="SMART" id="SM00355">
    <property type="entry name" value="ZnF_C2H2"/>
    <property type="match status" value="4"/>
</dbReference>
<keyword evidence="4" id="KW-0862">Zinc</keyword>
<dbReference type="Pfam" id="PF00096">
    <property type="entry name" value="zf-C2H2"/>
    <property type="match status" value="2"/>
</dbReference>
<dbReference type="GO" id="GO:0008270">
    <property type="term" value="F:zinc ion binding"/>
    <property type="evidence" value="ECO:0007669"/>
    <property type="project" value="UniProtKB-KW"/>
</dbReference>
<dbReference type="AlphaFoldDB" id="A0A6B0UY05"/>
<evidence type="ECO:0000256" key="1">
    <source>
        <dbReference type="ARBA" id="ARBA00022723"/>
    </source>
</evidence>
<dbReference type="InterPro" id="IPR050717">
    <property type="entry name" value="C2H2-ZF_Transcription_Reg"/>
</dbReference>
<sequence length="162" mass="19118">MLKTNLSMKSKFLTCFTTSSHKTDLANEEESFDQQENSELQVEWQTRNPQPKKHWCHYCPHFSTSSSGLVIHERTHTGKKPFRCRFCKRAFPRQAHLVSHERAHTGEKPFNCRFCHKRFGEQGNKIRHERLHTGERPFKCETCGKRYPDSSNLRSHQIKCSL</sequence>